<dbReference type="PROSITE" id="PS51273">
    <property type="entry name" value="GATASE_TYPE_1"/>
    <property type="match status" value="1"/>
</dbReference>
<comment type="caution">
    <text evidence="8">The sequence shown here is derived from an EMBL/GenBank/DDBJ whole genome shotgun (WGS) entry which is preliminary data.</text>
</comment>
<proteinExistence type="inferred from homology"/>
<dbReference type="InterPro" id="IPR002474">
    <property type="entry name" value="CarbamoylP_synth_ssu_N"/>
</dbReference>
<comment type="catalytic activity">
    <reaction evidence="5">
        <text>hydrogencarbonate + NH4(+) + 2 ATP = carbamoyl phosphate + 2 ADP + phosphate + 2 H(+)</text>
        <dbReference type="Rhea" id="RHEA:18029"/>
        <dbReference type="ChEBI" id="CHEBI:15378"/>
        <dbReference type="ChEBI" id="CHEBI:17544"/>
        <dbReference type="ChEBI" id="CHEBI:28938"/>
        <dbReference type="ChEBI" id="CHEBI:30616"/>
        <dbReference type="ChEBI" id="CHEBI:43474"/>
        <dbReference type="ChEBI" id="CHEBI:58228"/>
        <dbReference type="ChEBI" id="CHEBI:456216"/>
        <dbReference type="EC" id="6.3.4.16"/>
    </reaction>
</comment>
<dbReference type="InterPro" id="IPR058047">
    <property type="entry name" value="CPSase_preATP-grasp"/>
</dbReference>
<dbReference type="PROSITE" id="PS00867">
    <property type="entry name" value="CPSASE_2"/>
    <property type="match status" value="1"/>
</dbReference>
<dbReference type="SUPFAM" id="SSF52440">
    <property type="entry name" value="PreATP-grasp domain"/>
    <property type="match status" value="1"/>
</dbReference>
<name>A0ABP0VD97_9BRYO</name>
<evidence type="ECO:0000313" key="9">
    <source>
        <dbReference type="Proteomes" id="UP001497444"/>
    </source>
</evidence>
<evidence type="ECO:0000256" key="2">
    <source>
        <dbReference type="ARBA" id="ARBA00022741"/>
    </source>
</evidence>
<dbReference type="InterPro" id="IPR036897">
    <property type="entry name" value="CarbamoylP_synth_lsu_oligo_sf"/>
</dbReference>
<feature type="non-terminal residue" evidence="8">
    <location>
        <position position="1"/>
    </location>
</feature>
<dbReference type="PRINTS" id="PR00096">
    <property type="entry name" value="GATASE"/>
</dbReference>
<dbReference type="SMART" id="SM01097">
    <property type="entry name" value="CPSase_sm_chain"/>
    <property type="match status" value="1"/>
</dbReference>
<dbReference type="SUPFAM" id="SSF56059">
    <property type="entry name" value="Glutathione synthetase ATP-binding domain-like"/>
    <property type="match status" value="1"/>
</dbReference>
<dbReference type="EMBL" id="CAXAQS010000621">
    <property type="protein sequence ID" value="CAK9252413.1"/>
    <property type="molecule type" value="Genomic_DNA"/>
</dbReference>
<evidence type="ECO:0000259" key="7">
    <source>
        <dbReference type="PROSITE" id="PS50975"/>
    </source>
</evidence>
<dbReference type="CDD" id="cd01744">
    <property type="entry name" value="GATase1_CPSase"/>
    <property type="match status" value="1"/>
</dbReference>
<dbReference type="InterPro" id="IPR005483">
    <property type="entry name" value="CPSase_dom"/>
</dbReference>
<dbReference type="PRINTS" id="PR00098">
    <property type="entry name" value="CPSASE"/>
</dbReference>
<organism evidence="8 9">
    <name type="scientific">Sphagnum jensenii</name>
    <dbReference type="NCBI Taxonomy" id="128206"/>
    <lineage>
        <taxon>Eukaryota</taxon>
        <taxon>Viridiplantae</taxon>
        <taxon>Streptophyta</taxon>
        <taxon>Embryophyta</taxon>
        <taxon>Bryophyta</taxon>
        <taxon>Sphagnophytina</taxon>
        <taxon>Sphagnopsida</taxon>
        <taxon>Sphagnales</taxon>
        <taxon>Sphagnaceae</taxon>
        <taxon>Sphagnum</taxon>
    </lineage>
</organism>
<sequence length="795" mass="85922">ISFGSETPVNGEVVFTTGMVGYTESLTDPSYRGQILTLTYPMVGNYGVPDPAAVDEYGLLKAFESSKIHAKALLVQDYSYTYSHWDAKMSLSQWLRNEGVPAVHGIDTRLLTKKIRSSGAMLGKIEFERGKKTVLADPNQSNLVALVSTKEVKIFGAGNPLKIVAVDCGMKSNIIRMLVQRGAEVKLVPWDHDLYAELAHCDGVFISNGPGDPVKCEKTIAELRRVIAAPPDLMRPIFGICLGNQLLALAAGASTAKLPFGNRGQNQPVINVETGECYITPQNHGYAVVDATLPTGWRTLFKNANDGSNEGIRHETKPFFTAQFHPEAQSGPTDTAFLFDVFLAAVRDRSGVLRFPVRQVRPPARRYKKVLLLGSGGLSIGQAGEFDYSGSQAIKALKEEGVLVVLMNPNIASVQTNIGEDDSTSRADSVFFLPVTPEYVEQVIKRERPDGILISMGGQTALNCGVALHNSGVLAKYGVEVMGTPVATVIATEDRQIFNDKLNEIGEKIARSSTAETVDAAKAVALEIGYPVMIRAAYTLGGLGSGICETEAALEDKARIALALSPQILVEKSLLGTFSCVLRLLATLQLFSDAQNFDPLGVHTGDSIVLAPSQTLSNREYHMLRETAIKVVRHLGVVGECNIQYALHPLSLDYCIIEVNARLSRSSALASKATGYPLAFVAAKIALGITLPEITNTVTGTTQACFEPSLDYVVTKIPRWDLGKFEGVSQHIALRMVDPSIRGFEPRGEPLNHAQLLSELKKPTDKRIFAIAQALETGEFSPAEVTLHSNIDPGS</sequence>
<dbReference type="InterPro" id="IPR016185">
    <property type="entry name" value="PreATP-grasp_dom_sf"/>
</dbReference>
<dbReference type="Pfam" id="PF00117">
    <property type="entry name" value="GATase"/>
    <property type="match status" value="1"/>
</dbReference>
<dbReference type="InterPro" id="IPR011761">
    <property type="entry name" value="ATP-grasp"/>
</dbReference>
<dbReference type="Gene3D" id="3.30.470.20">
    <property type="entry name" value="ATP-grasp fold, B domain"/>
    <property type="match status" value="1"/>
</dbReference>
<reference evidence="8" key="1">
    <citation type="submission" date="2024-02" db="EMBL/GenBank/DDBJ databases">
        <authorList>
            <consortium name="ELIXIR-Norway"/>
            <consortium name="Elixir Norway"/>
        </authorList>
    </citation>
    <scope>NUCLEOTIDE SEQUENCE</scope>
</reference>
<dbReference type="PANTHER" id="PTHR11405:SF53">
    <property type="entry name" value="CARBAMOYL-PHOSPHATE SYNTHASE [AMMONIA], MITOCHONDRIAL"/>
    <property type="match status" value="1"/>
</dbReference>
<dbReference type="InterPro" id="IPR005479">
    <property type="entry name" value="CPAse_ATP-bd"/>
</dbReference>
<keyword evidence="3 6" id="KW-0067">ATP-binding</keyword>
<feature type="domain" description="ATP-grasp" evidence="7">
    <location>
        <begin position="499"/>
        <end position="687"/>
    </location>
</feature>
<evidence type="ECO:0000256" key="4">
    <source>
        <dbReference type="ARBA" id="ARBA00044063"/>
    </source>
</evidence>
<evidence type="ECO:0000256" key="6">
    <source>
        <dbReference type="PROSITE-ProRule" id="PRU00409"/>
    </source>
</evidence>
<dbReference type="SUPFAM" id="SSF52021">
    <property type="entry name" value="Carbamoyl phosphate synthetase, small subunit N-terminal domain"/>
    <property type="match status" value="1"/>
</dbReference>
<dbReference type="Gene3D" id="3.40.50.20">
    <property type="match status" value="1"/>
</dbReference>
<dbReference type="InterPro" id="IPR006274">
    <property type="entry name" value="CarbamoylP_synth_ssu"/>
</dbReference>
<dbReference type="SUPFAM" id="SSF52317">
    <property type="entry name" value="Class I glutamine amidotransferase-like"/>
    <property type="match status" value="1"/>
</dbReference>
<dbReference type="NCBIfam" id="NF009475">
    <property type="entry name" value="PRK12838.1"/>
    <property type="match status" value="1"/>
</dbReference>
<evidence type="ECO:0000256" key="5">
    <source>
        <dbReference type="ARBA" id="ARBA00047359"/>
    </source>
</evidence>
<dbReference type="HAMAP" id="MF_01209">
    <property type="entry name" value="CPSase_S_chain"/>
    <property type="match status" value="1"/>
</dbReference>
<evidence type="ECO:0000256" key="1">
    <source>
        <dbReference type="ARBA" id="ARBA00022598"/>
    </source>
</evidence>
<dbReference type="Pfam" id="PF00988">
    <property type="entry name" value="CPSase_sm_chain"/>
    <property type="match status" value="1"/>
</dbReference>
<evidence type="ECO:0000256" key="3">
    <source>
        <dbReference type="ARBA" id="ARBA00022840"/>
    </source>
</evidence>
<dbReference type="InterPro" id="IPR035686">
    <property type="entry name" value="CPSase_GATase1"/>
</dbReference>
<dbReference type="PROSITE" id="PS00866">
    <property type="entry name" value="CPSASE_1"/>
    <property type="match status" value="1"/>
</dbReference>
<dbReference type="PRINTS" id="PR00099">
    <property type="entry name" value="CPSGATASE"/>
</dbReference>
<evidence type="ECO:0000313" key="8">
    <source>
        <dbReference type="EMBL" id="CAK9252413.1"/>
    </source>
</evidence>
<keyword evidence="9" id="KW-1185">Reference proteome</keyword>
<dbReference type="EC" id="6.3.4.16" evidence="4"/>
<accession>A0ABP0VD97</accession>
<dbReference type="PROSITE" id="PS50975">
    <property type="entry name" value="ATP_GRASP"/>
    <property type="match status" value="1"/>
</dbReference>
<gene>
    <name evidence="8" type="ORF">CSSPJE1EN1_LOCUS27791</name>
</gene>
<dbReference type="SUPFAM" id="SSF48108">
    <property type="entry name" value="Carbamoyl phosphate synthetase, large subunit connection domain"/>
    <property type="match status" value="1"/>
</dbReference>
<dbReference type="Pfam" id="PF25596">
    <property type="entry name" value="CPSase_L_D1"/>
    <property type="match status" value="1"/>
</dbReference>
<dbReference type="Gene3D" id="3.40.50.880">
    <property type="match status" value="1"/>
</dbReference>
<keyword evidence="1" id="KW-0436">Ligase</keyword>
<dbReference type="PANTHER" id="PTHR11405">
    <property type="entry name" value="CARBAMOYLTRANSFERASE FAMILY MEMBER"/>
    <property type="match status" value="1"/>
</dbReference>
<dbReference type="Gene3D" id="3.50.30.20">
    <property type="entry name" value="Carbamoyl-phosphate synthase small subunit, N-terminal domain"/>
    <property type="match status" value="1"/>
</dbReference>
<dbReference type="InterPro" id="IPR029062">
    <property type="entry name" value="Class_I_gatase-like"/>
</dbReference>
<dbReference type="Pfam" id="PF02786">
    <property type="entry name" value="CPSase_L_D2"/>
    <property type="match status" value="1"/>
</dbReference>
<dbReference type="InterPro" id="IPR017926">
    <property type="entry name" value="GATASE"/>
</dbReference>
<protein>
    <recommendedName>
        <fullName evidence="4">carbamoyl-phosphate synthase (ammonia)</fullName>
        <ecNumber evidence="4">6.3.4.16</ecNumber>
    </recommendedName>
</protein>
<dbReference type="InterPro" id="IPR036480">
    <property type="entry name" value="CarbP_synth_ssu_N_sf"/>
</dbReference>
<dbReference type="Proteomes" id="UP001497444">
    <property type="component" value="Unassembled WGS sequence"/>
</dbReference>
<keyword evidence="2 6" id="KW-0547">Nucleotide-binding</keyword>
<dbReference type="NCBIfam" id="TIGR01368">
    <property type="entry name" value="CPSaseIIsmall"/>
    <property type="match status" value="1"/>
</dbReference>